<feature type="region of interest" description="Disordered" evidence="4">
    <location>
        <begin position="55"/>
        <end position="86"/>
    </location>
</feature>
<dbReference type="RefSeq" id="XP_018266211.1">
    <property type="nucleotide sequence ID" value="XM_018403557.1"/>
</dbReference>
<dbReference type="GO" id="GO:0002196">
    <property type="term" value="F:Ser-tRNA(Ala) deacylase activity"/>
    <property type="evidence" value="ECO:0007669"/>
    <property type="project" value="TreeGrafter"/>
</dbReference>
<feature type="coiled-coil region" evidence="3">
    <location>
        <begin position="367"/>
        <end position="401"/>
    </location>
</feature>
<dbReference type="SUPFAM" id="SSF50447">
    <property type="entry name" value="Translation proteins"/>
    <property type="match status" value="1"/>
</dbReference>
<dbReference type="InterPro" id="IPR009000">
    <property type="entry name" value="Transl_B-barrel_sf"/>
</dbReference>
<dbReference type="EMBL" id="KI894027">
    <property type="protein sequence ID" value="OBR88369.1"/>
    <property type="molecule type" value="Genomic_DNA"/>
</dbReference>
<evidence type="ECO:0008006" key="8">
    <source>
        <dbReference type="Google" id="ProtNLM"/>
    </source>
</evidence>
<dbReference type="SUPFAM" id="SSF55186">
    <property type="entry name" value="ThrRS/AlaRS common domain"/>
    <property type="match status" value="1"/>
</dbReference>
<accession>A0A1A6AE99</accession>
<dbReference type="AlphaFoldDB" id="A0A1A6AE99"/>
<dbReference type="InterPro" id="IPR018163">
    <property type="entry name" value="Thr/Ala-tRNA-synth_IIc_edit"/>
</dbReference>
<evidence type="ECO:0000256" key="1">
    <source>
        <dbReference type="ARBA" id="ARBA00022723"/>
    </source>
</evidence>
<dbReference type="VEuPathDB" id="FungiDB:I303_00183"/>
<dbReference type="GO" id="GO:0000166">
    <property type="term" value="F:nucleotide binding"/>
    <property type="evidence" value="ECO:0007669"/>
    <property type="project" value="InterPro"/>
</dbReference>
<evidence type="ECO:0000313" key="7">
    <source>
        <dbReference type="Proteomes" id="UP000078595"/>
    </source>
</evidence>
<evidence type="ECO:0000256" key="3">
    <source>
        <dbReference type="SAM" id="Coils"/>
    </source>
</evidence>
<evidence type="ECO:0000256" key="2">
    <source>
        <dbReference type="ARBA" id="ARBA00022833"/>
    </source>
</evidence>
<dbReference type="PANTHER" id="PTHR43462">
    <property type="entry name" value="ALANYL-TRNA EDITING PROTEIN"/>
    <property type="match status" value="1"/>
</dbReference>
<dbReference type="Proteomes" id="UP000078595">
    <property type="component" value="Chromosome 1"/>
</dbReference>
<dbReference type="STRING" id="1296121.A0A1A6AE99"/>
<proteinExistence type="predicted"/>
<keyword evidence="1" id="KW-0479">Metal-binding</keyword>
<reference evidence="6" key="2">
    <citation type="submission" date="2013-07" db="EMBL/GenBank/DDBJ databases">
        <authorList>
            <consortium name="The Broad Institute Genome Sequencing Platform"/>
            <person name="Cuomo C."/>
            <person name="Litvintseva A."/>
            <person name="Chen Y."/>
            <person name="Heitman J."/>
            <person name="Sun S."/>
            <person name="Springer D."/>
            <person name="Dromer F."/>
            <person name="Young S.K."/>
            <person name="Zeng Q."/>
            <person name="Gargeya S."/>
            <person name="Fitzgerald M."/>
            <person name="Abouelleil A."/>
            <person name="Alvarado L."/>
            <person name="Berlin A.M."/>
            <person name="Chapman S.B."/>
            <person name="Dewar J."/>
            <person name="Goldberg J."/>
            <person name="Griggs A."/>
            <person name="Gujja S."/>
            <person name="Hansen M."/>
            <person name="Howarth C."/>
            <person name="Imamovic A."/>
            <person name="Larimer J."/>
            <person name="McCowan C."/>
            <person name="Murphy C."/>
            <person name="Pearson M."/>
            <person name="Priest M."/>
            <person name="Roberts A."/>
            <person name="Saif S."/>
            <person name="Shea T."/>
            <person name="Sykes S."/>
            <person name="Wortman J."/>
            <person name="Nusbaum C."/>
            <person name="Birren B."/>
        </authorList>
    </citation>
    <scope>NUCLEOTIDE SEQUENCE</scope>
    <source>
        <strain evidence="6">CBS 10117</strain>
    </source>
</reference>
<dbReference type="GO" id="GO:0046872">
    <property type="term" value="F:metal ion binding"/>
    <property type="evidence" value="ECO:0007669"/>
    <property type="project" value="UniProtKB-KW"/>
</dbReference>
<keyword evidence="7" id="KW-1185">Reference proteome</keyword>
<name>A0A1A6AE99_9TREE</name>
<gene>
    <name evidence="5" type="ORF">I303_00183</name>
    <name evidence="6" type="ORF">I303_100181</name>
</gene>
<dbReference type="Gene3D" id="3.30.980.10">
    <property type="entry name" value="Threonyl-trna Synthetase, Chain A, domain 2"/>
    <property type="match status" value="1"/>
</dbReference>
<dbReference type="Gene3D" id="2.40.30.130">
    <property type="match status" value="1"/>
</dbReference>
<organism evidence="5">
    <name type="scientific">Kwoniella dejecticola CBS 10117</name>
    <dbReference type="NCBI Taxonomy" id="1296121"/>
    <lineage>
        <taxon>Eukaryota</taxon>
        <taxon>Fungi</taxon>
        <taxon>Dikarya</taxon>
        <taxon>Basidiomycota</taxon>
        <taxon>Agaricomycotina</taxon>
        <taxon>Tremellomycetes</taxon>
        <taxon>Tremellales</taxon>
        <taxon>Cryptococcaceae</taxon>
        <taxon>Kwoniella</taxon>
    </lineage>
</organism>
<protein>
    <recommendedName>
        <fullName evidence="8">Cytoplasmic protein</fullName>
    </recommendedName>
</protein>
<dbReference type="OrthoDB" id="288942at2759"/>
<evidence type="ECO:0000313" key="5">
    <source>
        <dbReference type="EMBL" id="OBR88369.1"/>
    </source>
</evidence>
<keyword evidence="2" id="KW-0862">Zinc</keyword>
<evidence type="ECO:0000313" key="6">
    <source>
        <dbReference type="EMBL" id="WWC57649.1"/>
    </source>
</evidence>
<dbReference type="EMBL" id="CP144530">
    <property type="protein sequence ID" value="WWC57649.1"/>
    <property type="molecule type" value="Genomic_DNA"/>
</dbReference>
<dbReference type="GeneID" id="28963882"/>
<reference evidence="6" key="3">
    <citation type="submission" date="2024-02" db="EMBL/GenBank/DDBJ databases">
        <title>Comparative genomics of Cryptococcus and Kwoniella reveals pathogenesis evolution and contrasting modes of karyotype evolution via chromosome fusion or intercentromeric recombination.</title>
        <authorList>
            <person name="Coelho M.A."/>
            <person name="David-Palma M."/>
            <person name="Shea T."/>
            <person name="Bowers K."/>
            <person name="McGinley-Smith S."/>
            <person name="Mohammad A.W."/>
            <person name="Gnirke A."/>
            <person name="Yurkov A.M."/>
            <person name="Nowrousian M."/>
            <person name="Sun S."/>
            <person name="Cuomo C.A."/>
            <person name="Heitman J."/>
        </authorList>
    </citation>
    <scope>NUCLEOTIDE SEQUENCE</scope>
    <source>
        <strain evidence="6">CBS 10117</strain>
    </source>
</reference>
<keyword evidence="3" id="KW-0175">Coiled coil</keyword>
<reference evidence="5" key="1">
    <citation type="submission" date="2013-07" db="EMBL/GenBank/DDBJ databases">
        <title>The Genome Sequence of Cryptococcus dejecticola CBS10117.</title>
        <authorList>
            <consortium name="The Broad Institute Genome Sequencing Platform"/>
            <person name="Cuomo C."/>
            <person name="Litvintseva A."/>
            <person name="Chen Y."/>
            <person name="Heitman J."/>
            <person name="Sun S."/>
            <person name="Springer D."/>
            <person name="Dromer F."/>
            <person name="Young S.K."/>
            <person name="Zeng Q."/>
            <person name="Gargeya S."/>
            <person name="Fitzgerald M."/>
            <person name="Abouelleil A."/>
            <person name="Alvarado L."/>
            <person name="Berlin A.M."/>
            <person name="Chapman S.B."/>
            <person name="Dewar J."/>
            <person name="Goldberg J."/>
            <person name="Griggs A."/>
            <person name="Gujja S."/>
            <person name="Hansen M."/>
            <person name="Howarth C."/>
            <person name="Imamovic A."/>
            <person name="Larimer J."/>
            <person name="McCowan C."/>
            <person name="Murphy C."/>
            <person name="Pearson M."/>
            <person name="Priest M."/>
            <person name="Roberts A."/>
            <person name="Saif S."/>
            <person name="Shea T."/>
            <person name="Sykes S."/>
            <person name="Wortman J."/>
            <person name="Nusbaum C."/>
            <person name="Birren B."/>
        </authorList>
    </citation>
    <scope>NUCLEOTIDE SEQUENCE [LARGE SCALE GENOMIC DNA]</scope>
    <source>
        <strain evidence="5">CBS 10117</strain>
    </source>
</reference>
<dbReference type="InterPro" id="IPR051335">
    <property type="entry name" value="Alanyl-tRNA_Editing_Enzymes"/>
</dbReference>
<evidence type="ECO:0000256" key="4">
    <source>
        <dbReference type="SAM" id="MobiDB-lite"/>
    </source>
</evidence>
<dbReference type="PANTHER" id="PTHR43462:SF1">
    <property type="entry name" value="ALANYL-TRNA EDITING PROTEIN AARSD1"/>
    <property type="match status" value="1"/>
</dbReference>
<sequence>MVYELDPLPRTDTPSDYTRFKFDPANVGEKRIVGLLACQRDPLLRSLRTKIHSIREASIKAPPPPKGKNKQKKGVVNGNGDAKAKEEDKGRLYEIELLDTVIFPEGGGQPSDMGHIKLLGDTNDDKRESYVVEGCLRKKLDSVHLVRVPPGTDIDWKEGDEVEVHVDWERRVDHTSCHTSQHLLSAILDRMELPTLSWSMHAYPSLEPIYVELPRALTFQEAEQVEKECNDLIMQNNKIWVDISVQGQEQGQAEEVGHGNADDSDLTTLAERLKINKGIPDDYEGGVIRHINIDRTDRNACCGTQFPSLAHVSLMHIIPPTTSSSSTTKLYFVAGPRAIRYLQNASRQLSAVAKIVGSGRADVVDRLDNNEKNRKELFDNVKDLRGELSDLIIQKALSENERIMCIKRENQKATHDFEFLGTVANTLISTVSEQKNVDDAVVVLTSTLHASKTVPETQTLLLISSKDDKLAKGVNEDFKKGLGDRIKGGGARGRYMSKISGKWSRKEDALVQGLLDELRSAKA</sequence>
<dbReference type="KEGG" id="kdj:28963882"/>